<evidence type="ECO:0008006" key="3">
    <source>
        <dbReference type="Google" id="ProtNLM"/>
    </source>
</evidence>
<protein>
    <recommendedName>
        <fullName evidence="3">GIY-YIG domain-containing protein</fullName>
    </recommendedName>
</protein>
<dbReference type="Gene3D" id="3.40.1440.10">
    <property type="entry name" value="GIY-YIG endonuclease"/>
    <property type="match status" value="1"/>
</dbReference>
<dbReference type="Proteomes" id="UP001215503">
    <property type="component" value="Unassembled WGS sequence"/>
</dbReference>
<evidence type="ECO:0000313" key="1">
    <source>
        <dbReference type="EMBL" id="MDF2094943.1"/>
    </source>
</evidence>
<comment type="caution">
    <text evidence="1">The sequence shown here is derived from an EMBL/GenBank/DDBJ whole genome shotgun (WGS) entry which is preliminary data.</text>
</comment>
<keyword evidence="2" id="KW-1185">Reference proteome</keyword>
<dbReference type="RefSeq" id="WP_275819901.1">
    <property type="nucleotide sequence ID" value="NZ_JARHUD010000002.1"/>
</dbReference>
<gene>
    <name evidence="1" type="ORF">P2G67_03020</name>
</gene>
<name>A0ABT5YJ60_9PROT</name>
<accession>A0ABT5YJ60</accession>
<sequence length="307" mass="34531">MSGQGTLAAFRRSLIQRWGGVSAPGWGGLEWSDWQPLDRSQIKAFAPHGPGVYRIRETGGTCLSYLGQTSRSLRTRLGTLRSELAREGGPFADPHVAAAYFWLLLTRDGKSFEFSCASLPGDKRHLRGHEDLLLWLHRVQTGRSTPINYARFYPGFRAPTPTWIGAKAKGRRGRKTEPLSADELASVISDKQAPLLWTDGPIAEAPWWSGSVAADEALTSLPQAPGVYGLFDPALGDFLYFGESDLIRKRVAQHLKTFRHIEGLSIFYKKGRSPFSKNCRYEWECDLLGNHYFNHRSPPEWQYRKHG</sequence>
<reference evidence="1 2" key="1">
    <citation type="submission" date="2023-03" db="EMBL/GenBank/DDBJ databases">
        <title>Fodinicurvata sp. CAU 1616 isolated from sea sendiment.</title>
        <authorList>
            <person name="Kim W."/>
        </authorList>
    </citation>
    <scope>NUCLEOTIDE SEQUENCE [LARGE SCALE GENOMIC DNA]</scope>
    <source>
        <strain evidence="1 2">CAU 1616</strain>
    </source>
</reference>
<dbReference type="InterPro" id="IPR035901">
    <property type="entry name" value="GIY-YIG_endonuc_sf"/>
</dbReference>
<organism evidence="1 2">
    <name type="scientific">Aquibaculum arenosum</name>
    <dbReference type="NCBI Taxonomy" id="3032591"/>
    <lineage>
        <taxon>Bacteria</taxon>
        <taxon>Pseudomonadati</taxon>
        <taxon>Pseudomonadota</taxon>
        <taxon>Alphaproteobacteria</taxon>
        <taxon>Rhodospirillales</taxon>
        <taxon>Rhodovibrionaceae</taxon>
        <taxon>Aquibaculum</taxon>
    </lineage>
</organism>
<dbReference type="EMBL" id="JARHUD010000002">
    <property type="protein sequence ID" value="MDF2094943.1"/>
    <property type="molecule type" value="Genomic_DNA"/>
</dbReference>
<proteinExistence type="predicted"/>
<evidence type="ECO:0000313" key="2">
    <source>
        <dbReference type="Proteomes" id="UP001215503"/>
    </source>
</evidence>